<keyword evidence="3" id="KW-1185">Reference proteome</keyword>
<dbReference type="GO" id="GO:0047733">
    <property type="term" value="F:CDP-glucose 4,6-dehydratase activity"/>
    <property type="evidence" value="ECO:0007669"/>
    <property type="project" value="UniProtKB-EC"/>
</dbReference>
<dbReference type="Gene3D" id="3.40.50.720">
    <property type="entry name" value="NAD(P)-binding Rossmann-like Domain"/>
    <property type="match status" value="1"/>
</dbReference>
<keyword evidence="2" id="KW-0456">Lyase</keyword>
<evidence type="ECO:0000313" key="2">
    <source>
        <dbReference type="EMBL" id="KAA0678250.1"/>
    </source>
</evidence>
<protein>
    <submittedName>
        <fullName evidence="2">CDP-glucose 4,6-dehydratase</fullName>
        <ecNumber evidence="2">4.2.1.45</ecNumber>
    </submittedName>
</protein>
<evidence type="ECO:0000313" key="3">
    <source>
        <dbReference type="Proteomes" id="UP000480854"/>
    </source>
</evidence>
<comment type="caution">
    <text evidence="2">The sequence shown here is derived from an EMBL/GenBank/DDBJ whole genome shotgun (WGS) entry which is preliminary data.</text>
</comment>
<gene>
    <name evidence="2" type="primary">rfbG</name>
    <name evidence="2" type="ORF">DS843_20570</name>
</gene>
<dbReference type="AlphaFoldDB" id="A0A9W7KRB9"/>
<dbReference type="NCBIfam" id="TIGR02622">
    <property type="entry name" value="CDP_4_6_dhtase"/>
    <property type="match status" value="1"/>
</dbReference>
<dbReference type="EMBL" id="QOKW01000018">
    <property type="protein sequence ID" value="KAA0678250.1"/>
    <property type="molecule type" value="Genomic_DNA"/>
</dbReference>
<dbReference type="OrthoDB" id="9801785at2"/>
<proteinExistence type="predicted"/>
<sequence>MTSEGLAGARVLVTGHTGFKGAWLTEWLLAEGAEVAGLALAPPEDAPNLFRDLRLGERMRSTLGDIRDWSTVRRVVEEFRPQVVFHLAAQPLVRRSYAEPIETFGTNVMGTAHLLEAARLSETVRAFVCVTTDKCYENNEWVWGYRETDRLGGKDPYSLSKAAAELVAKAYYERKFVCNGMNIATARGGNVIGGGDWAEDRIIPDLVRAIQAGKPLVLRNPKAIRPWQHVLELVRGYIVLAKALLGDRADGAAGAWNFGPRRGNEVEVGTLVADFCQVWGGLQTPVVVEPSGLPESHFLKLDIAKAEAGLGWQPAIDFKTTLELTAGWYRDYLADPSIASQLVNRQIAQYRQLCSAAGQ</sequence>
<evidence type="ECO:0000259" key="1">
    <source>
        <dbReference type="Pfam" id="PF16363"/>
    </source>
</evidence>
<reference evidence="2 3" key="1">
    <citation type="submission" date="2018-07" db="EMBL/GenBank/DDBJ databases">
        <title>Genome sequence of Azospirillum sp. ATCC 49961.</title>
        <authorList>
            <person name="Sant'Anna F.H."/>
            <person name="Baldani J.I."/>
            <person name="Zilli J.E."/>
            <person name="Reis V.M."/>
            <person name="Hartmann A."/>
            <person name="Cruz L."/>
            <person name="de Souza E.M."/>
            <person name="de Oliveira Pedrosa F."/>
            <person name="Passaglia L.M.P."/>
        </authorList>
    </citation>
    <scope>NUCLEOTIDE SEQUENCE [LARGE SCALE GENOMIC DNA]</scope>
    <source>
        <strain evidence="2 3">ATCC 49961</strain>
    </source>
</reference>
<feature type="domain" description="NAD(P)-binding" evidence="1">
    <location>
        <begin position="12"/>
        <end position="323"/>
    </location>
</feature>
<dbReference type="Proteomes" id="UP000480854">
    <property type="component" value="Unassembled WGS sequence"/>
</dbReference>
<organism evidence="2 3">
    <name type="scientific">Roseomonas genomospecies 6</name>
    <dbReference type="NCBI Taxonomy" id="214106"/>
    <lineage>
        <taxon>Bacteria</taxon>
        <taxon>Pseudomonadati</taxon>
        <taxon>Pseudomonadota</taxon>
        <taxon>Alphaproteobacteria</taxon>
        <taxon>Acetobacterales</taxon>
        <taxon>Roseomonadaceae</taxon>
        <taxon>Roseomonas</taxon>
    </lineage>
</organism>
<dbReference type="RefSeq" id="WP_149470715.1">
    <property type="nucleotide sequence ID" value="NZ_QOKW01000018.1"/>
</dbReference>
<dbReference type="EC" id="4.2.1.45" evidence="2"/>
<dbReference type="Gene3D" id="3.90.25.10">
    <property type="entry name" value="UDP-galactose 4-epimerase, domain 1"/>
    <property type="match status" value="1"/>
</dbReference>
<dbReference type="PANTHER" id="PTHR43000">
    <property type="entry name" value="DTDP-D-GLUCOSE 4,6-DEHYDRATASE-RELATED"/>
    <property type="match status" value="1"/>
</dbReference>
<dbReference type="InterPro" id="IPR013445">
    <property type="entry name" value="CDP_4_6_deHydtase"/>
</dbReference>
<dbReference type="SUPFAM" id="SSF51735">
    <property type="entry name" value="NAD(P)-binding Rossmann-fold domains"/>
    <property type="match status" value="1"/>
</dbReference>
<dbReference type="InterPro" id="IPR016040">
    <property type="entry name" value="NAD(P)-bd_dom"/>
</dbReference>
<dbReference type="Pfam" id="PF16363">
    <property type="entry name" value="GDP_Man_Dehyd"/>
    <property type="match status" value="1"/>
</dbReference>
<accession>A0A9W7KRB9</accession>
<dbReference type="InterPro" id="IPR036291">
    <property type="entry name" value="NAD(P)-bd_dom_sf"/>
</dbReference>
<name>A0A9W7KRB9_9PROT</name>